<name>M1ZET8_NITG3</name>
<dbReference type="InParanoid" id="M1ZET8"/>
<comment type="caution">
    <text evidence="1">The sequence shown here is derived from an EMBL/GenBank/DDBJ whole genome shotgun (WGS) entry which is preliminary data.</text>
</comment>
<evidence type="ECO:0000313" key="1">
    <source>
        <dbReference type="EMBL" id="CCQ92108.1"/>
    </source>
</evidence>
<dbReference type="EMBL" id="CAQJ01000105">
    <property type="protein sequence ID" value="CCQ92108.1"/>
    <property type="molecule type" value="Genomic_DNA"/>
</dbReference>
<dbReference type="Proteomes" id="UP000011704">
    <property type="component" value="Unassembled WGS sequence"/>
</dbReference>
<dbReference type="STRING" id="1266370.NITGR_950066"/>
<dbReference type="HOGENOM" id="CLU_888043_0_0_0"/>
<organism evidence="1 2">
    <name type="scientific">Nitrospina gracilis (strain 3/211)</name>
    <dbReference type="NCBI Taxonomy" id="1266370"/>
    <lineage>
        <taxon>Bacteria</taxon>
        <taxon>Pseudomonadati</taxon>
        <taxon>Nitrospinota/Tectimicrobiota group</taxon>
        <taxon>Nitrospinota</taxon>
        <taxon>Nitrospinia</taxon>
        <taxon>Nitrospinales</taxon>
        <taxon>Nitrospinaceae</taxon>
        <taxon>Nitrospina</taxon>
    </lineage>
</organism>
<dbReference type="AlphaFoldDB" id="M1ZET8"/>
<accession>M1ZET8</accession>
<sequence length="313" mass="36486">MLGLVKPYKMELLVKDCTYYKLYYCSVCRHLVRNHSRPYAFINSYEGTLLAMLYNEMVVQDIGAVKDRCSGVPIAKVAALPPEHEAVQLGAAVSLLAFVIKFQDNLEDETGFWLRRYNGWVQRRLNRTFRKSKKLYERFNIDLEYVEREVAALHRMERDLSVTAIDRFLDQWGKVFAHIMTQAFQDKIGKDRFEALYAFFLELGRLINLLDALADLHADHSACRFNPLLRAEPGLNLTDENCLRDTYNKYLETVHAGRDRMLNLLPDLDLRDAWTIVNNIVTYSLDREAQKAHDALVLRKPVSEKMFFNCKDF</sequence>
<protein>
    <submittedName>
        <fullName evidence="1">Uncharacterized protein</fullName>
    </submittedName>
</protein>
<evidence type="ECO:0000313" key="2">
    <source>
        <dbReference type="Proteomes" id="UP000011704"/>
    </source>
</evidence>
<proteinExistence type="predicted"/>
<gene>
    <name evidence="1" type="ORF">NITGR_950066</name>
</gene>
<keyword evidence="2" id="KW-1185">Reference proteome</keyword>
<reference evidence="1 2" key="1">
    <citation type="journal article" date="2013" name="Front. Microbiol.">
        <title>The genome of Nitrospina gracilis illuminates the metabolism and evolution of the major marine nitrite oxidizer.</title>
        <authorList>
            <person name="Luecker S."/>
            <person name="Nowka B."/>
            <person name="Rattei T."/>
            <person name="Spieck E."/>
            <person name="and Daims H."/>
        </authorList>
    </citation>
    <scope>NUCLEOTIDE SEQUENCE [LARGE SCALE GENOMIC DNA]</scope>
    <source>
        <strain evidence="1 2">3/211</strain>
    </source>
</reference>
<dbReference type="Pfam" id="PF18937">
    <property type="entry name" value="DUF5685"/>
    <property type="match status" value="1"/>
</dbReference>
<dbReference type="InterPro" id="IPR043740">
    <property type="entry name" value="DUF5685"/>
</dbReference>